<evidence type="ECO:0000259" key="2">
    <source>
        <dbReference type="Pfam" id="PF07670"/>
    </source>
</evidence>
<dbReference type="EMBL" id="DVHN01000028">
    <property type="protein sequence ID" value="HIR87793.1"/>
    <property type="molecule type" value="Genomic_DNA"/>
</dbReference>
<comment type="caution">
    <text evidence="3">The sequence shown here is derived from an EMBL/GenBank/DDBJ whole genome shotgun (WGS) entry which is preliminary data.</text>
</comment>
<dbReference type="Pfam" id="PF07670">
    <property type="entry name" value="Gate"/>
    <property type="match status" value="1"/>
</dbReference>
<dbReference type="PANTHER" id="PTHR35793">
    <property type="entry name" value="INNER MEMBRANE PROTEIN YJIG"/>
    <property type="match status" value="1"/>
</dbReference>
<reference evidence="3" key="1">
    <citation type="submission" date="2020-10" db="EMBL/GenBank/DDBJ databases">
        <authorList>
            <person name="Gilroy R."/>
        </authorList>
    </citation>
    <scope>NUCLEOTIDE SEQUENCE</scope>
    <source>
        <strain evidence="3">ChiW13-3771</strain>
    </source>
</reference>
<dbReference type="GO" id="GO:0005886">
    <property type="term" value="C:plasma membrane"/>
    <property type="evidence" value="ECO:0007669"/>
    <property type="project" value="TreeGrafter"/>
</dbReference>
<gene>
    <name evidence="3" type="ORF">IAC96_02470</name>
</gene>
<proteinExistence type="predicted"/>
<name>A0A9D1JC46_9FIRM</name>
<feature type="transmembrane region" description="Helical" evidence="1">
    <location>
        <begin position="155"/>
        <end position="173"/>
    </location>
</feature>
<reference evidence="3" key="2">
    <citation type="journal article" date="2021" name="PeerJ">
        <title>Extensive microbial diversity within the chicken gut microbiome revealed by metagenomics and culture.</title>
        <authorList>
            <person name="Gilroy R."/>
            <person name="Ravi A."/>
            <person name="Getino M."/>
            <person name="Pursley I."/>
            <person name="Horton D.L."/>
            <person name="Alikhan N.F."/>
            <person name="Baker D."/>
            <person name="Gharbi K."/>
            <person name="Hall N."/>
            <person name="Watson M."/>
            <person name="Adriaenssens E.M."/>
            <person name="Foster-Nyarko E."/>
            <person name="Jarju S."/>
            <person name="Secka A."/>
            <person name="Antonio M."/>
            <person name="Oren A."/>
            <person name="Chaudhuri R.R."/>
            <person name="La Ragione R."/>
            <person name="Hildebrand F."/>
            <person name="Pallen M.J."/>
        </authorList>
    </citation>
    <scope>NUCLEOTIDE SEQUENCE</scope>
    <source>
        <strain evidence="3">ChiW13-3771</strain>
    </source>
</reference>
<evidence type="ECO:0000313" key="4">
    <source>
        <dbReference type="Proteomes" id="UP000824201"/>
    </source>
</evidence>
<feature type="transmembrane region" description="Helical" evidence="1">
    <location>
        <begin position="6"/>
        <end position="25"/>
    </location>
</feature>
<feature type="transmembrane region" description="Helical" evidence="1">
    <location>
        <begin position="45"/>
        <end position="68"/>
    </location>
</feature>
<organism evidence="3 4">
    <name type="scientific">Candidatus Fimimorpha faecalis</name>
    <dbReference type="NCBI Taxonomy" id="2840824"/>
    <lineage>
        <taxon>Bacteria</taxon>
        <taxon>Bacillati</taxon>
        <taxon>Bacillota</taxon>
        <taxon>Clostridia</taxon>
        <taxon>Eubacteriales</taxon>
        <taxon>Candidatus Fimimorpha</taxon>
    </lineage>
</organism>
<feature type="domain" description="Nucleoside transporter/FeoB GTPase Gate" evidence="2">
    <location>
        <begin position="46"/>
        <end position="144"/>
    </location>
</feature>
<dbReference type="AlphaFoldDB" id="A0A9D1JC46"/>
<evidence type="ECO:0000256" key="1">
    <source>
        <dbReference type="SAM" id="Phobius"/>
    </source>
</evidence>
<evidence type="ECO:0000313" key="3">
    <source>
        <dbReference type="EMBL" id="HIR87793.1"/>
    </source>
</evidence>
<keyword evidence="1" id="KW-0472">Membrane</keyword>
<dbReference type="InterPro" id="IPR052549">
    <property type="entry name" value="SpmB"/>
</dbReference>
<keyword evidence="1" id="KW-0812">Transmembrane</keyword>
<dbReference type="PANTHER" id="PTHR35793:SF2">
    <property type="entry name" value="INNER MEMBRANE PROTEIN YJIG"/>
    <property type="match status" value="1"/>
</dbReference>
<dbReference type="Proteomes" id="UP000824201">
    <property type="component" value="Unassembled WGS sequence"/>
</dbReference>
<sequence length="174" mass="18847">MNILLYISNMMIPLLIFYVIMHGVLQKVHVYDVFVDGAKDGLKTVVEILPTLIGLMVAVGVLRASGFLDFLSQLLKSPSEAIGFPSDLIPMTLVRMFSSSAATGLVLDLFRTYGTDSLIGKIASISMSCTETIFYTMSVYFMAAKVTKTRYTLPGALLTTLVGVAASVVLANMM</sequence>
<protein>
    <submittedName>
        <fullName evidence="3">Spore maturation protein</fullName>
    </submittedName>
</protein>
<keyword evidence="1" id="KW-1133">Transmembrane helix</keyword>
<accession>A0A9D1JC46</accession>
<dbReference type="InterPro" id="IPR011642">
    <property type="entry name" value="Gate_dom"/>
</dbReference>